<dbReference type="Proteomes" id="UP001153269">
    <property type="component" value="Unassembled WGS sequence"/>
</dbReference>
<evidence type="ECO:0000256" key="1">
    <source>
        <dbReference type="SAM" id="MobiDB-lite"/>
    </source>
</evidence>
<dbReference type="AlphaFoldDB" id="A0A9N7VLR0"/>
<dbReference type="EMBL" id="CADEAL010004112">
    <property type="protein sequence ID" value="CAB1452015.1"/>
    <property type="molecule type" value="Genomic_DNA"/>
</dbReference>
<name>A0A9N7VLR0_PLEPL</name>
<proteinExistence type="predicted"/>
<gene>
    <name evidence="2" type="ORF">PLEPLA_LOCUS39754</name>
</gene>
<evidence type="ECO:0000313" key="3">
    <source>
        <dbReference type="Proteomes" id="UP001153269"/>
    </source>
</evidence>
<reference evidence="2" key="1">
    <citation type="submission" date="2020-03" db="EMBL/GenBank/DDBJ databases">
        <authorList>
            <person name="Weist P."/>
        </authorList>
    </citation>
    <scope>NUCLEOTIDE SEQUENCE</scope>
</reference>
<protein>
    <submittedName>
        <fullName evidence="2">Uncharacterized protein</fullName>
    </submittedName>
</protein>
<feature type="region of interest" description="Disordered" evidence="1">
    <location>
        <begin position="1"/>
        <end position="60"/>
    </location>
</feature>
<organism evidence="2 3">
    <name type="scientific">Pleuronectes platessa</name>
    <name type="common">European plaice</name>
    <dbReference type="NCBI Taxonomy" id="8262"/>
    <lineage>
        <taxon>Eukaryota</taxon>
        <taxon>Metazoa</taxon>
        <taxon>Chordata</taxon>
        <taxon>Craniata</taxon>
        <taxon>Vertebrata</taxon>
        <taxon>Euteleostomi</taxon>
        <taxon>Actinopterygii</taxon>
        <taxon>Neopterygii</taxon>
        <taxon>Teleostei</taxon>
        <taxon>Neoteleostei</taxon>
        <taxon>Acanthomorphata</taxon>
        <taxon>Carangaria</taxon>
        <taxon>Pleuronectiformes</taxon>
        <taxon>Pleuronectoidei</taxon>
        <taxon>Pleuronectidae</taxon>
        <taxon>Pleuronectes</taxon>
    </lineage>
</organism>
<comment type="caution">
    <text evidence="2">The sequence shown here is derived from an EMBL/GenBank/DDBJ whole genome shotgun (WGS) entry which is preliminary data.</text>
</comment>
<evidence type="ECO:0000313" key="2">
    <source>
        <dbReference type="EMBL" id="CAB1452015.1"/>
    </source>
</evidence>
<accession>A0A9N7VLR0</accession>
<keyword evidence="3" id="KW-1185">Reference proteome</keyword>
<sequence>MTVAGLIKAGDEGAVSTEADVEQEGTCPGAGGAELLSSAHKGNVAGGGGPEEGGELSEQRESTWDYCQQSPGLSPSAVLSHQIRGILNDIDL</sequence>